<reference evidence="2" key="1">
    <citation type="journal article" date="2020" name="Nat. Commun.">
        <title>Large-scale genome sequencing of mycorrhizal fungi provides insights into the early evolution of symbiotic traits.</title>
        <authorList>
            <person name="Miyauchi S."/>
            <person name="Kiss E."/>
            <person name="Kuo A."/>
            <person name="Drula E."/>
            <person name="Kohler A."/>
            <person name="Sanchez-Garcia M."/>
            <person name="Morin E."/>
            <person name="Andreopoulos B."/>
            <person name="Barry K.W."/>
            <person name="Bonito G."/>
            <person name="Buee M."/>
            <person name="Carver A."/>
            <person name="Chen C."/>
            <person name="Cichocki N."/>
            <person name="Clum A."/>
            <person name="Culley D."/>
            <person name="Crous P.W."/>
            <person name="Fauchery L."/>
            <person name="Girlanda M."/>
            <person name="Hayes R.D."/>
            <person name="Keri Z."/>
            <person name="LaButti K."/>
            <person name="Lipzen A."/>
            <person name="Lombard V."/>
            <person name="Magnuson J."/>
            <person name="Maillard F."/>
            <person name="Murat C."/>
            <person name="Nolan M."/>
            <person name="Ohm R.A."/>
            <person name="Pangilinan J."/>
            <person name="Pereira M.F."/>
            <person name="Perotto S."/>
            <person name="Peter M."/>
            <person name="Pfister S."/>
            <person name="Riley R."/>
            <person name="Sitrit Y."/>
            <person name="Stielow J.B."/>
            <person name="Szollosi G."/>
            <person name="Zifcakova L."/>
            <person name="Stursova M."/>
            <person name="Spatafora J.W."/>
            <person name="Tedersoo L."/>
            <person name="Vaario L.M."/>
            <person name="Yamada A."/>
            <person name="Yan M."/>
            <person name="Wang P."/>
            <person name="Xu J."/>
            <person name="Bruns T."/>
            <person name="Baldrian P."/>
            <person name="Vilgalys R."/>
            <person name="Dunand C."/>
            <person name="Henrissat B."/>
            <person name="Grigoriev I.V."/>
            <person name="Hibbett D."/>
            <person name="Nagy L.G."/>
            <person name="Martin F.M."/>
        </authorList>
    </citation>
    <scope>NUCLEOTIDE SEQUENCE</scope>
    <source>
        <strain evidence="2">UH-Tt-Lm1</strain>
    </source>
</reference>
<sequence length="124" mass="14112">MSLRFMPHIVYSLALTSFSMHLLYERRATEEDRAHYSGKISILETLVQNLEHGRKMDSQEVERLRKLAGISTSPVPKEVGRNQSEIGWKEVLLGKSHSEQTLNGSASRDQGDWDKLEAEVRSSN</sequence>
<dbReference type="EMBL" id="WIUZ02000009">
    <property type="protein sequence ID" value="KAF9784060.1"/>
    <property type="molecule type" value="Genomic_DNA"/>
</dbReference>
<accession>A0A9P6HEI3</accession>
<name>A0A9P6HEI3_9AGAM</name>
<comment type="caution">
    <text evidence="2">The sequence shown here is derived from an EMBL/GenBank/DDBJ whole genome shotgun (WGS) entry which is preliminary data.</text>
</comment>
<feature type="compositionally biased region" description="Basic and acidic residues" evidence="1">
    <location>
        <begin position="109"/>
        <end position="124"/>
    </location>
</feature>
<organism evidence="2 3">
    <name type="scientific">Thelephora terrestris</name>
    <dbReference type="NCBI Taxonomy" id="56493"/>
    <lineage>
        <taxon>Eukaryota</taxon>
        <taxon>Fungi</taxon>
        <taxon>Dikarya</taxon>
        <taxon>Basidiomycota</taxon>
        <taxon>Agaricomycotina</taxon>
        <taxon>Agaricomycetes</taxon>
        <taxon>Thelephorales</taxon>
        <taxon>Thelephoraceae</taxon>
        <taxon>Thelephora</taxon>
    </lineage>
</organism>
<protein>
    <submittedName>
        <fullName evidence="2">Uncharacterized protein</fullName>
    </submittedName>
</protein>
<dbReference type="AlphaFoldDB" id="A0A9P6HEI3"/>
<evidence type="ECO:0000313" key="2">
    <source>
        <dbReference type="EMBL" id="KAF9784060.1"/>
    </source>
</evidence>
<feature type="compositionally biased region" description="Polar residues" evidence="1">
    <location>
        <begin position="99"/>
        <end position="108"/>
    </location>
</feature>
<evidence type="ECO:0000313" key="3">
    <source>
        <dbReference type="Proteomes" id="UP000736335"/>
    </source>
</evidence>
<proteinExistence type="predicted"/>
<feature type="region of interest" description="Disordered" evidence="1">
    <location>
        <begin position="99"/>
        <end position="124"/>
    </location>
</feature>
<dbReference type="OrthoDB" id="2596179at2759"/>
<evidence type="ECO:0000256" key="1">
    <source>
        <dbReference type="SAM" id="MobiDB-lite"/>
    </source>
</evidence>
<reference evidence="2" key="2">
    <citation type="submission" date="2020-11" db="EMBL/GenBank/DDBJ databases">
        <authorList>
            <consortium name="DOE Joint Genome Institute"/>
            <person name="Kuo A."/>
            <person name="Miyauchi S."/>
            <person name="Kiss E."/>
            <person name="Drula E."/>
            <person name="Kohler A."/>
            <person name="Sanchez-Garcia M."/>
            <person name="Andreopoulos B."/>
            <person name="Barry K.W."/>
            <person name="Bonito G."/>
            <person name="Buee M."/>
            <person name="Carver A."/>
            <person name="Chen C."/>
            <person name="Cichocki N."/>
            <person name="Clum A."/>
            <person name="Culley D."/>
            <person name="Crous P.W."/>
            <person name="Fauchery L."/>
            <person name="Girlanda M."/>
            <person name="Hayes R."/>
            <person name="Keri Z."/>
            <person name="Labutti K."/>
            <person name="Lipzen A."/>
            <person name="Lombard V."/>
            <person name="Magnuson J."/>
            <person name="Maillard F."/>
            <person name="Morin E."/>
            <person name="Murat C."/>
            <person name="Nolan M."/>
            <person name="Ohm R."/>
            <person name="Pangilinan J."/>
            <person name="Pereira M."/>
            <person name="Perotto S."/>
            <person name="Peter M."/>
            <person name="Riley R."/>
            <person name="Sitrit Y."/>
            <person name="Stielow B."/>
            <person name="Szollosi G."/>
            <person name="Zifcakova L."/>
            <person name="Stursova M."/>
            <person name="Spatafora J.W."/>
            <person name="Tedersoo L."/>
            <person name="Vaario L.-M."/>
            <person name="Yamada A."/>
            <person name="Yan M."/>
            <person name="Wang P."/>
            <person name="Xu J."/>
            <person name="Bruns T."/>
            <person name="Baldrian P."/>
            <person name="Vilgalys R."/>
            <person name="Henrissat B."/>
            <person name="Grigoriev I.V."/>
            <person name="Hibbett D."/>
            <person name="Nagy L.G."/>
            <person name="Martin F.M."/>
        </authorList>
    </citation>
    <scope>NUCLEOTIDE SEQUENCE</scope>
    <source>
        <strain evidence="2">UH-Tt-Lm1</strain>
    </source>
</reference>
<keyword evidence="3" id="KW-1185">Reference proteome</keyword>
<gene>
    <name evidence="2" type="ORF">BJ322DRAFT_892264</name>
</gene>
<dbReference type="Proteomes" id="UP000736335">
    <property type="component" value="Unassembled WGS sequence"/>
</dbReference>